<dbReference type="CDD" id="cd14014">
    <property type="entry name" value="STKc_PknB_like"/>
    <property type="match status" value="1"/>
</dbReference>
<dbReference type="InterPro" id="IPR011009">
    <property type="entry name" value="Kinase-like_dom_sf"/>
</dbReference>
<feature type="repeat" description="TPR" evidence="5">
    <location>
        <begin position="596"/>
        <end position="629"/>
    </location>
</feature>
<accession>A0A5S9F2K5</accession>
<keyword evidence="4 6" id="KW-0067">ATP-binding</keyword>
<dbReference type="GO" id="GO:0004674">
    <property type="term" value="F:protein serine/threonine kinase activity"/>
    <property type="evidence" value="ECO:0007669"/>
    <property type="project" value="TreeGrafter"/>
</dbReference>
<feature type="repeat" description="TPR" evidence="5">
    <location>
        <begin position="528"/>
        <end position="561"/>
    </location>
</feature>
<reference evidence="9 10" key="1">
    <citation type="submission" date="2019-08" db="EMBL/GenBank/DDBJ databases">
        <title>Complete genome sequence of Candidatus Uab amorphum.</title>
        <authorList>
            <person name="Shiratori T."/>
            <person name="Suzuki S."/>
            <person name="Kakizawa Y."/>
            <person name="Ishida K."/>
        </authorList>
    </citation>
    <scope>NUCLEOTIDE SEQUENCE [LARGE SCALE GENOMIC DNA]</scope>
    <source>
        <strain evidence="9 10">SRT547</strain>
    </source>
</reference>
<dbReference type="PROSITE" id="PS00107">
    <property type="entry name" value="PROTEIN_KINASE_ATP"/>
    <property type="match status" value="1"/>
</dbReference>
<dbReference type="InterPro" id="IPR011644">
    <property type="entry name" value="Heme_NO-bd"/>
</dbReference>
<dbReference type="GO" id="GO:0005524">
    <property type="term" value="F:ATP binding"/>
    <property type="evidence" value="ECO:0007669"/>
    <property type="project" value="UniProtKB-UniRule"/>
</dbReference>
<dbReference type="PANTHER" id="PTHR43289:SF6">
    <property type="entry name" value="SERINE_THREONINE-PROTEIN KINASE NEKL-3"/>
    <property type="match status" value="1"/>
</dbReference>
<dbReference type="Gene3D" id="3.30.200.20">
    <property type="entry name" value="Phosphorylase Kinase, domain 1"/>
    <property type="match status" value="1"/>
</dbReference>
<dbReference type="Pfam" id="PF00515">
    <property type="entry name" value="TPR_1"/>
    <property type="match status" value="1"/>
</dbReference>
<evidence type="ECO:0000313" key="9">
    <source>
        <dbReference type="EMBL" id="BBM83765.1"/>
    </source>
</evidence>
<protein>
    <submittedName>
        <fullName evidence="9">Protein kinase</fullName>
    </submittedName>
</protein>
<evidence type="ECO:0000313" key="10">
    <source>
        <dbReference type="Proteomes" id="UP000326354"/>
    </source>
</evidence>
<dbReference type="Gene3D" id="1.10.510.10">
    <property type="entry name" value="Transferase(Phosphotransferase) domain 1"/>
    <property type="match status" value="1"/>
</dbReference>
<proteinExistence type="predicted"/>
<evidence type="ECO:0000256" key="5">
    <source>
        <dbReference type="PROSITE-ProRule" id="PRU00339"/>
    </source>
</evidence>
<feature type="domain" description="Protein kinase" evidence="8">
    <location>
        <begin position="240"/>
        <end position="501"/>
    </location>
</feature>
<dbReference type="Pfam" id="PF13414">
    <property type="entry name" value="TPR_11"/>
    <property type="match status" value="1"/>
</dbReference>
<keyword evidence="7" id="KW-0175">Coiled coil</keyword>
<dbReference type="AlphaFoldDB" id="A0A5S9F2K5"/>
<dbReference type="SMART" id="SM00028">
    <property type="entry name" value="TPR"/>
    <property type="match status" value="3"/>
</dbReference>
<dbReference type="PROSITE" id="PS50293">
    <property type="entry name" value="TPR_REGION"/>
    <property type="match status" value="1"/>
</dbReference>
<dbReference type="PROSITE" id="PS50005">
    <property type="entry name" value="TPR"/>
    <property type="match status" value="2"/>
</dbReference>
<dbReference type="InterPro" id="IPR038158">
    <property type="entry name" value="H-NOX_domain_sf"/>
</dbReference>
<evidence type="ECO:0000256" key="4">
    <source>
        <dbReference type="ARBA" id="ARBA00022840"/>
    </source>
</evidence>
<dbReference type="SUPFAM" id="SSF111126">
    <property type="entry name" value="Ligand-binding domain in the NO signalling and Golgi transport"/>
    <property type="match status" value="1"/>
</dbReference>
<dbReference type="InterPro" id="IPR017441">
    <property type="entry name" value="Protein_kinase_ATP_BS"/>
</dbReference>
<dbReference type="OrthoDB" id="6111975at2"/>
<dbReference type="Pfam" id="PF07700">
    <property type="entry name" value="HNOB"/>
    <property type="match status" value="1"/>
</dbReference>
<dbReference type="RefSeq" id="WP_151967950.1">
    <property type="nucleotide sequence ID" value="NZ_AP019860.1"/>
</dbReference>
<evidence type="ECO:0000256" key="1">
    <source>
        <dbReference type="ARBA" id="ARBA00022679"/>
    </source>
</evidence>
<dbReference type="InterPro" id="IPR019734">
    <property type="entry name" value="TPR_rpt"/>
</dbReference>
<dbReference type="InterPro" id="IPR024096">
    <property type="entry name" value="NO_sig/Golgi_transp_ligand-bd"/>
</dbReference>
<dbReference type="Gene3D" id="1.25.40.10">
    <property type="entry name" value="Tetratricopeptide repeat domain"/>
    <property type="match status" value="1"/>
</dbReference>
<evidence type="ECO:0000256" key="6">
    <source>
        <dbReference type="PROSITE-ProRule" id="PRU10141"/>
    </source>
</evidence>
<gene>
    <name evidence="9" type="ORF">UABAM_02120</name>
</gene>
<feature type="binding site" evidence="6">
    <location>
        <position position="269"/>
    </location>
    <ligand>
        <name>ATP</name>
        <dbReference type="ChEBI" id="CHEBI:30616"/>
    </ligand>
</feature>
<keyword evidence="1" id="KW-0808">Transferase</keyword>
<name>A0A5S9F2K5_UABAM</name>
<dbReference type="Proteomes" id="UP000326354">
    <property type="component" value="Chromosome"/>
</dbReference>
<dbReference type="PROSITE" id="PS50011">
    <property type="entry name" value="PROTEIN_KINASE_DOM"/>
    <property type="match status" value="1"/>
</dbReference>
<evidence type="ECO:0000256" key="7">
    <source>
        <dbReference type="SAM" id="Coils"/>
    </source>
</evidence>
<keyword evidence="3 9" id="KW-0418">Kinase</keyword>
<dbReference type="InterPro" id="IPR000719">
    <property type="entry name" value="Prot_kinase_dom"/>
</dbReference>
<evidence type="ECO:0000256" key="3">
    <source>
        <dbReference type="ARBA" id="ARBA00022777"/>
    </source>
</evidence>
<dbReference type="InterPro" id="IPR011990">
    <property type="entry name" value="TPR-like_helical_dom_sf"/>
</dbReference>
<dbReference type="SUPFAM" id="SSF56112">
    <property type="entry name" value="Protein kinase-like (PK-like)"/>
    <property type="match status" value="1"/>
</dbReference>
<keyword evidence="2 6" id="KW-0547">Nucleotide-binding</keyword>
<dbReference type="EMBL" id="AP019860">
    <property type="protein sequence ID" value="BBM83765.1"/>
    <property type="molecule type" value="Genomic_DNA"/>
</dbReference>
<dbReference type="KEGG" id="uam:UABAM_02120"/>
<evidence type="ECO:0000259" key="8">
    <source>
        <dbReference type="PROSITE" id="PS50011"/>
    </source>
</evidence>
<keyword evidence="5" id="KW-0802">TPR repeat</keyword>
<dbReference type="GO" id="GO:0020037">
    <property type="term" value="F:heme binding"/>
    <property type="evidence" value="ECO:0007669"/>
    <property type="project" value="InterPro"/>
</dbReference>
<dbReference type="SUPFAM" id="SSF48452">
    <property type="entry name" value="TPR-like"/>
    <property type="match status" value="1"/>
</dbReference>
<sequence>MDIHGILFVEFKKYLNAKFGGDTWANMRRNIKLDCDTFKSPQRYPYEDLLKIVQATCQITGLSQEFIFEDFGEYIGLKFVDMFWYVVNAKWKTLDTLEHSLEIVSIIAKSGKYNFHMKCERTSASEVVVVCKFLPEVHLMLKGSIKGLSRYHQEQIKIASRSMDGDAWEFTVTLVSEMSQEFIEKQSQILDQLIESVDNSTEEISASQLEYDSDLVTAYDPASKVTTIVTPKTSTYFPGYEIVKEIGAGGMGIVYKAKQHSLDRFVAIKMIAPSLSSDEIFVKRLQTEAKVMAQLQHANIVSAIDFGFQEDSYYIVMEYVEGRSLQQHIKENGPLSEKKVLKLALAIANALECLDENQLVHRDINPSNILIDKNNIPKLTDLGLVKSSEFEDELGTSSDMWVGTPQYMSAEQIQSEQDLDIRSDIYSLGATLYYAITGKHRFRAASSVAVVYYQMLLEPPLLEEDMNVFPPHLGDILYKMLEHKPENRYQNPEELIVDLKLALSGSSRRVKKLRETKKSKRNNVKRLSKIHCVRGNEFFHQRDIEAAIDCYNKALEIDPELAVAYHNRGKAHHHCNEMMDAIVDYSEAIHCNPCLAKAYKNRAVAFLQTKNYQTAISDFRKYLELKPNALDIHKIKKYIRQCSKALSRHSKRNSVEYESQH</sequence>
<dbReference type="Gene3D" id="3.90.1520.10">
    <property type="entry name" value="H-NOX domain"/>
    <property type="match status" value="1"/>
</dbReference>
<dbReference type="PANTHER" id="PTHR43289">
    <property type="entry name" value="MITOGEN-ACTIVATED PROTEIN KINASE KINASE KINASE 20-RELATED"/>
    <property type="match status" value="1"/>
</dbReference>
<keyword evidence="10" id="KW-1185">Reference proteome</keyword>
<feature type="coiled-coil region" evidence="7">
    <location>
        <begin position="183"/>
        <end position="210"/>
    </location>
</feature>
<organism evidence="9 10">
    <name type="scientific">Uabimicrobium amorphum</name>
    <dbReference type="NCBI Taxonomy" id="2596890"/>
    <lineage>
        <taxon>Bacteria</taxon>
        <taxon>Pseudomonadati</taxon>
        <taxon>Planctomycetota</taxon>
        <taxon>Candidatus Uabimicrobiia</taxon>
        <taxon>Candidatus Uabimicrobiales</taxon>
        <taxon>Candidatus Uabimicrobiaceae</taxon>
        <taxon>Candidatus Uabimicrobium</taxon>
    </lineage>
</organism>
<evidence type="ECO:0000256" key="2">
    <source>
        <dbReference type="ARBA" id="ARBA00022741"/>
    </source>
</evidence>
<dbReference type="Pfam" id="PF00069">
    <property type="entry name" value="Pkinase"/>
    <property type="match status" value="1"/>
</dbReference>